<dbReference type="InterPro" id="IPR002347">
    <property type="entry name" value="SDR_fam"/>
</dbReference>
<gene>
    <name evidence="4" type="ORF">CAP_6070</name>
</gene>
<dbReference type="RefSeq" id="WP_044236296.1">
    <property type="nucleotide sequence ID" value="NZ_ASRX01000005.1"/>
</dbReference>
<dbReference type="EMBL" id="ASRX01000005">
    <property type="protein sequence ID" value="EYF08309.1"/>
    <property type="molecule type" value="Genomic_DNA"/>
</dbReference>
<evidence type="ECO:0000313" key="4">
    <source>
        <dbReference type="EMBL" id="EYF08309.1"/>
    </source>
</evidence>
<dbReference type="Pfam" id="PF00106">
    <property type="entry name" value="adh_short"/>
    <property type="match status" value="1"/>
</dbReference>
<dbReference type="Proteomes" id="UP000019678">
    <property type="component" value="Unassembled WGS sequence"/>
</dbReference>
<keyword evidence="5" id="KW-1185">Reference proteome</keyword>
<dbReference type="Gene3D" id="3.40.50.720">
    <property type="entry name" value="NAD(P)-binding Rossmann-like Domain"/>
    <property type="match status" value="1"/>
</dbReference>
<dbReference type="AlphaFoldDB" id="A0A017TGD6"/>
<dbReference type="InterPro" id="IPR036291">
    <property type="entry name" value="NAD(P)-bd_dom_sf"/>
</dbReference>
<reference evidence="4 5" key="1">
    <citation type="submission" date="2013-05" db="EMBL/GenBank/DDBJ databases">
        <title>Genome assembly of Chondromyces apiculatus DSM 436.</title>
        <authorList>
            <person name="Sharma G."/>
            <person name="Khatri I."/>
            <person name="Kaur C."/>
            <person name="Mayilraj S."/>
            <person name="Subramanian S."/>
        </authorList>
    </citation>
    <scope>NUCLEOTIDE SEQUENCE [LARGE SCALE GENOMIC DNA]</scope>
    <source>
        <strain evidence="4 5">DSM 436</strain>
    </source>
</reference>
<dbReference type="PROSITE" id="PS00061">
    <property type="entry name" value="ADH_SHORT"/>
    <property type="match status" value="1"/>
</dbReference>
<dbReference type="PANTHER" id="PTHR43115:SF4">
    <property type="entry name" value="DEHYDROGENASE_REDUCTASE SDR FAMILY MEMBER 11"/>
    <property type="match status" value="1"/>
</dbReference>
<dbReference type="eggNOG" id="COG4221">
    <property type="taxonomic scope" value="Bacteria"/>
</dbReference>
<accession>A0A017TGD6</accession>
<protein>
    <submittedName>
        <fullName evidence="4">Short-chain dehydrogenase/reductase SDR</fullName>
    </submittedName>
</protein>
<dbReference type="PRINTS" id="PR00081">
    <property type="entry name" value="GDHRDH"/>
</dbReference>
<dbReference type="PANTHER" id="PTHR43115">
    <property type="entry name" value="DEHYDROGENASE/REDUCTASE SDR FAMILY MEMBER 11"/>
    <property type="match status" value="1"/>
</dbReference>
<keyword evidence="2" id="KW-0560">Oxidoreductase</keyword>
<dbReference type="OrthoDB" id="658698at2"/>
<evidence type="ECO:0000256" key="3">
    <source>
        <dbReference type="RuleBase" id="RU000363"/>
    </source>
</evidence>
<dbReference type="STRING" id="1192034.CAP_6070"/>
<organism evidence="4 5">
    <name type="scientific">Chondromyces apiculatus DSM 436</name>
    <dbReference type="NCBI Taxonomy" id="1192034"/>
    <lineage>
        <taxon>Bacteria</taxon>
        <taxon>Pseudomonadati</taxon>
        <taxon>Myxococcota</taxon>
        <taxon>Polyangia</taxon>
        <taxon>Polyangiales</taxon>
        <taxon>Polyangiaceae</taxon>
        <taxon>Chondromyces</taxon>
    </lineage>
</organism>
<evidence type="ECO:0000256" key="1">
    <source>
        <dbReference type="ARBA" id="ARBA00006484"/>
    </source>
</evidence>
<proteinExistence type="inferred from homology"/>
<dbReference type="GO" id="GO:0016616">
    <property type="term" value="F:oxidoreductase activity, acting on the CH-OH group of donors, NAD or NADP as acceptor"/>
    <property type="evidence" value="ECO:0007669"/>
    <property type="project" value="UniProtKB-ARBA"/>
</dbReference>
<dbReference type="InterPro" id="IPR020904">
    <property type="entry name" value="Sc_DH/Rdtase_CS"/>
</dbReference>
<sequence length="246" mass="26299">MSGIQGKRIAITGASSGIGEAAARLLAEKGAHVILGARRTDRLETIVAEIRSKGGKADHHPLDVTKRDDAMAFVRFAVERAGRLDVLINNAGIMPLSFLEQDKVDEWDRTIDVNIKGILYGISAALPVMKKQGSGQFINLASVGGLAVVPTAAVYCASKFAVRAISEGLRQEVGRDIRVTIITPGAVESELAESISDPGMKEKVIKDYRQDLLPAAAIARAIVFAVEQPDDVDVNEIVVRPTAQGY</sequence>
<name>A0A017TGD6_9BACT</name>
<dbReference type="FunFam" id="3.40.50.720:FF:000047">
    <property type="entry name" value="NADP-dependent L-serine/L-allo-threonine dehydrogenase"/>
    <property type="match status" value="1"/>
</dbReference>
<comment type="caution">
    <text evidence="4">The sequence shown here is derived from an EMBL/GenBank/DDBJ whole genome shotgun (WGS) entry which is preliminary data.</text>
</comment>
<comment type="similarity">
    <text evidence="1 3">Belongs to the short-chain dehydrogenases/reductases (SDR) family.</text>
</comment>
<evidence type="ECO:0000313" key="5">
    <source>
        <dbReference type="Proteomes" id="UP000019678"/>
    </source>
</evidence>
<dbReference type="PRINTS" id="PR00080">
    <property type="entry name" value="SDRFAMILY"/>
</dbReference>
<dbReference type="SUPFAM" id="SSF51735">
    <property type="entry name" value="NAD(P)-binding Rossmann-fold domains"/>
    <property type="match status" value="1"/>
</dbReference>
<evidence type="ECO:0000256" key="2">
    <source>
        <dbReference type="ARBA" id="ARBA00023002"/>
    </source>
</evidence>